<keyword evidence="1" id="KW-0472">Membrane</keyword>
<proteinExistence type="predicted"/>
<dbReference type="OrthoDB" id="166547at2"/>
<dbReference type="EMBL" id="OBEA01000003">
    <property type="protein sequence ID" value="SNY50813.1"/>
    <property type="molecule type" value="Genomic_DNA"/>
</dbReference>
<keyword evidence="1" id="KW-1133">Transmembrane helix</keyword>
<feature type="transmembrane region" description="Helical" evidence="1">
    <location>
        <begin position="43"/>
        <end position="63"/>
    </location>
</feature>
<evidence type="ECO:0000313" key="5">
    <source>
        <dbReference type="Proteomes" id="UP000231702"/>
    </source>
</evidence>
<dbReference type="RefSeq" id="WP_097145688.1">
    <property type="nucleotide sequence ID" value="NZ_OBEA01000003.1"/>
</dbReference>
<reference evidence="2 5" key="2">
    <citation type="journal article" date="2018" name="Int. J. Syst. Evol. Microbiol.">
        <title>Pseudooceanicola lipolyticus sp. nov., a marine alphaproteobacterium, reclassification of Oceanicola flagellatus as Pseudooceanicola flagellatus comb. nov. and emended description of the genus Pseudooceanicola.</title>
        <authorList>
            <person name="Huang M.-M."/>
            <person name="Guo L.-L."/>
            <person name="Wu Y.-H."/>
            <person name="Lai Q.-L."/>
            <person name="Shao Z.-Z."/>
            <person name="Wang C.-S."/>
            <person name="Wu M."/>
            <person name="Xu X.-W."/>
        </authorList>
    </citation>
    <scope>NUCLEOTIDE SEQUENCE [LARGE SCALE GENOMIC DNA]</scope>
    <source>
        <strain evidence="2 5">Ar-45</strain>
    </source>
</reference>
<name>A0A285ISM1_9RHOB</name>
<accession>A0A285ISM1</accession>
<evidence type="ECO:0000313" key="3">
    <source>
        <dbReference type="EMBL" id="SNY50813.1"/>
    </source>
</evidence>
<dbReference type="InterPro" id="IPR018687">
    <property type="entry name" value="DUF2177_membr"/>
</dbReference>
<sequence length="136" mass="14654">MQTLTLYLVTAVVFLGLDAVMLKLVMRPLFEIRLGDQLLDDPRLLPAAVFYMFYVAGVIWFVSLPALEDGRPLQALLNGALIGAMAYGTYEITNYAVLKAWSPTMVAVDLTWGIVLTGTSALVGVLVTRGLFGGAG</sequence>
<protein>
    <submittedName>
        <fullName evidence="2">DUF2177 domain-containing protein</fullName>
    </submittedName>
    <submittedName>
        <fullName evidence="3">Uncharacterized membrane protein</fullName>
    </submittedName>
</protein>
<evidence type="ECO:0000256" key="1">
    <source>
        <dbReference type="SAM" id="Phobius"/>
    </source>
</evidence>
<reference evidence="3 4" key="1">
    <citation type="submission" date="2017-09" db="EMBL/GenBank/DDBJ databases">
        <authorList>
            <person name="Ehlers B."/>
            <person name="Leendertz F.H."/>
        </authorList>
    </citation>
    <scope>NUCLEOTIDE SEQUENCE [LARGE SCALE GENOMIC DNA]</scope>
    <source>
        <strain evidence="3 4">CGMCC 1.12662</strain>
    </source>
</reference>
<dbReference type="AlphaFoldDB" id="A0A285ISM1"/>
<organism evidence="3 4">
    <name type="scientific">Pseudooceanicola antarcticus</name>
    <dbReference type="NCBI Taxonomy" id="1247613"/>
    <lineage>
        <taxon>Bacteria</taxon>
        <taxon>Pseudomonadati</taxon>
        <taxon>Pseudomonadota</taxon>
        <taxon>Alphaproteobacteria</taxon>
        <taxon>Rhodobacterales</taxon>
        <taxon>Paracoccaceae</taxon>
        <taxon>Pseudooceanicola</taxon>
    </lineage>
</organism>
<evidence type="ECO:0000313" key="2">
    <source>
        <dbReference type="EMBL" id="PJE31912.1"/>
    </source>
</evidence>
<keyword evidence="1" id="KW-0812">Transmembrane</keyword>
<keyword evidence="5" id="KW-1185">Reference proteome</keyword>
<feature type="transmembrane region" description="Helical" evidence="1">
    <location>
        <begin position="75"/>
        <end position="98"/>
    </location>
</feature>
<dbReference type="Pfam" id="PF09945">
    <property type="entry name" value="DUF2177"/>
    <property type="match status" value="1"/>
</dbReference>
<gene>
    <name evidence="2" type="ORF">CVM39_02085</name>
    <name evidence="3" type="ORF">SAMN06297129_1951</name>
</gene>
<evidence type="ECO:0000313" key="4">
    <source>
        <dbReference type="Proteomes" id="UP000231655"/>
    </source>
</evidence>
<dbReference type="Proteomes" id="UP000231702">
    <property type="component" value="Unassembled WGS sequence"/>
</dbReference>
<dbReference type="EMBL" id="PGTD01000007">
    <property type="protein sequence ID" value="PJE31912.1"/>
    <property type="molecule type" value="Genomic_DNA"/>
</dbReference>
<feature type="transmembrane region" description="Helical" evidence="1">
    <location>
        <begin position="110"/>
        <end position="132"/>
    </location>
</feature>
<dbReference type="Proteomes" id="UP000231655">
    <property type="component" value="Unassembled WGS sequence"/>
</dbReference>